<dbReference type="SUPFAM" id="SSF69754">
    <property type="entry name" value="Ribosome binding protein Y (YfiA homologue)"/>
    <property type="match status" value="1"/>
</dbReference>
<protein>
    <submittedName>
        <fullName evidence="1">Uncharacterized protein</fullName>
    </submittedName>
</protein>
<accession>A0ABP3Q038</accession>
<comment type="caution">
    <text evidence="1">The sequence shown here is derived from an EMBL/GenBank/DDBJ whole genome shotgun (WGS) entry which is preliminary data.</text>
</comment>
<dbReference type="Pfam" id="PF18856">
    <property type="entry name" value="baeRF_family12"/>
    <property type="match status" value="1"/>
</dbReference>
<name>A0ABP3Q038_9PROT</name>
<proteinExistence type="predicted"/>
<gene>
    <name evidence="1" type="ORF">GCM10008942_30910</name>
</gene>
<evidence type="ECO:0000313" key="1">
    <source>
        <dbReference type="EMBL" id="GAA0579838.1"/>
    </source>
</evidence>
<dbReference type="InterPro" id="IPR041374">
    <property type="entry name" value="BaeRF_family12"/>
</dbReference>
<keyword evidence="2" id="KW-1185">Reference proteome</keyword>
<evidence type="ECO:0000313" key="2">
    <source>
        <dbReference type="Proteomes" id="UP001499951"/>
    </source>
</evidence>
<dbReference type="InterPro" id="IPR003489">
    <property type="entry name" value="RHF/RaiA"/>
</dbReference>
<dbReference type="Proteomes" id="UP001499951">
    <property type="component" value="Unassembled WGS sequence"/>
</dbReference>
<dbReference type="RefSeq" id="WP_166936951.1">
    <property type="nucleotide sequence ID" value="NZ_BAAADD010000008.1"/>
</dbReference>
<dbReference type="Pfam" id="PF02482">
    <property type="entry name" value="Ribosomal_S30AE"/>
    <property type="match status" value="1"/>
</dbReference>
<sequence>MTGKSRPTYIAVMDGSMARFFVLRRSEEGQVFEELASPLAARRKQPRDKAEKVDIDTLHFTREVAAALDTAHADKKFDRLVVVAPPRLLSELRDQMTARVRETLAHQVPKNLAGLGVDALWEKLSLVLLTAARPVSVASDRVPTVSGNSLPVSVVFRNMDASLSVQSAALKYAAKLGRKFGRIQNCRVTVEAPKHEHRKVKEFRVAIDMKVPGHEIAAKAASSDGPAFDDLGTALREAFASATRQLQDHVHRVKGEVLRERRHAAPRNAA</sequence>
<dbReference type="EMBL" id="BAAADD010000008">
    <property type="protein sequence ID" value="GAA0579838.1"/>
    <property type="molecule type" value="Genomic_DNA"/>
</dbReference>
<dbReference type="InterPro" id="IPR036567">
    <property type="entry name" value="RHF-like"/>
</dbReference>
<reference evidence="2" key="1">
    <citation type="journal article" date="2019" name="Int. J. Syst. Evol. Microbiol.">
        <title>The Global Catalogue of Microorganisms (GCM) 10K type strain sequencing project: providing services to taxonomists for standard genome sequencing and annotation.</title>
        <authorList>
            <consortium name="The Broad Institute Genomics Platform"/>
            <consortium name="The Broad Institute Genome Sequencing Center for Infectious Disease"/>
            <person name="Wu L."/>
            <person name="Ma J."/>
        </authorList>
    </citation>
    <scope>NUCLEOTIDE SEQUENCE [LARGE SCALE GENOMIC DNA]</scope>
    <source>
        <strain evidence="2">JCM 15089</strain>
    </source>
</reference>
<dbReference type="Gene3D" id="3.30.160.100">
    <property type="entry name" value="Ribosome hibernation promotion factor-like"/>
    <property type="match status" value="1"/>
</dbReference>
<organism evidence="1 2">
    <name type="scientific">Rhizomicrobium electricum</name>
    <dbReference type="NCBI Taxonomy" id="480070"/>
    <lineage>
        <taxon>Bacteria</taxon>
        <taxon>Pseudomonadati</taxon>
        <taxon>Pseudomonadota</taxon>
        <taxon>Alphaproteobacteria</taxon>
        <taxon>Micropepsales</taxon>
        <taxon>Micropepsaceae</taxon>
        <taxon>Rhizomicrobium</taxon>
    </lineage>
</organism>